<gene>
    <name evidence="2" type="ORF">SAMN06265171_102398</name>
</gene>
<name>A0A521C2I6_9FLAO</name>
<organism evidence="2 3">
    <name type="scientific">Chryseobacterium rhizoplanae</name>
    <dbReference type="NCBI Taxonomy" id="1609531"/>
    <lineage>
        <taxon>Bacteria</taxon>
        <taxon>Pseudomonadati</taxon>
        <taxon>Bacteroidota</taxon>
        <taxon>Flavobacteriia</taxon>
        <taxon>Flavobacteriales</taxon>
        <taxon>Weeksellaceae</taxon>
        <taxon>Chryseobacterium group</taxon>
        <taxon>Chryseobacterium</taxon>
    </lineage>
</organism>
<keyword evidence="3" id="KW-1185">Reference proteome</keyword>
<keyword evidence="1" id="KW-1133">Transmembrane helix</keyword>
<sequence length="411" mass="47265">MNKKKIILPLVVLLAVAVYFWVFHKNKNLKYIPENADAVILIDIKKVTGQYLFSLATHPSHWSGNKAKGKSTGSLKGSGIRVPDFLQIFHIKGTKFSEWYSVLELKDSQKFIGFLKKQNFEDKGNNRFQKDQIFLIINGNHCVAGTSDWALEAIQKEIQTSSNPVRDADRFIHNTAGSISFISGKKIQNFSIELHDDEIEIKNNSNSEILNAVASRLQKGNHFLDLELDKENIRNFSRFFNKSIADSSQAVYLKAMADLEQVNDTIISYEYDDNFNEVEKKTFQKITQPDYTIDIKSDDPEKTWAYFQSKKWINSENQFTGIPFQPNQINRNNNGVVIKSTRKPIALSPKLKENYIFIRNSALLYSSLKTLGNTEKRIISDIEYVLYGNKSQDYWVKIKAKNGELPLILRW</sequence>
<protein>
    <recommendedName>
        <fullName evidence="4">Intein N-terminal splicing region</fullName>
    </recommendedName>
</protein>
<feature type="transmembrane region" description="Helical" evidence="1">
    <location>
        <begin position="6"/>
        <end position="23"/>
    </location>
</feature>
<evidence type="ECO:0000313" key="3">
    <source>
        <dbReference type="Proteomes" id="UP000316916"/>
    </source>
</evidence>
<evidence type="ECO:0000313" key="2">
    <source>
        <dbReference type="EMBL" id="SMO53608.1"/>
    </source>
</evidence>
<evidence type="ECO:0000256" key="1">
    <source>
        <dbReference type="SAM" id="Phobius"/>
    </source>
</evidence>
<keyword evidence="1" id="KW-0472">Membrane</keyword>
<evidence type="ECO:0008006" key="4">
    <source>
        <dbReference type="Google" id="ProtNLM"/>
    </source>
</evidence>
<dbReference type="Proteomes" id="UP000316916">
    <property type="component" value="Unassembled WGS sequence"/>
</dbReference>
<reference evidence="2 3" key="1">
    <citation type="submission" date="2017-05" db="EMBL/GenBank/DDBJ databases">
        <authorList>
            <person name="Varghese N."/>
            <person name="Submissions S."/>
        </authorList>
    </citation>
    <scope>NUCLEOTIDE SEQUENCE [LARGE SCALE GENOMIC DNA]</scope>
    <source>
        <strain evidence="2 3">DSM 29371</strain>
    </source>
</reference>
<proteinExistence type="predicted"/>
<dbReference type="AlphaFoldDB" id="A0A521C2I6"/>
<dbReference type="EMBL" id="FXTC01000002">
    <property type="protein sequence ID" value="SMO53608.1"/>
    <property type="molecule type" value="Genomic_DNA"/>
</dbReference>
<accession>A0A521C2I6</accession>
<keyword evidence="1" id="KW-0812">Transmembrane</keyword>
<dbReference type="RefSeq" id="WP_142717338.1">
    <property type="nucleotide sequence ID" value="NZ_FXTC01000002.1"/>
</dbReference>